<evidence type="ECO:0000313" key="2">
    <source>
        <dbReference type="Proteomes" id="UP000003277"/>
    </source>
</evidence>
<keyword evidence="2" id="KW-1185">Reference proteome</keyword>
<dbReference type="OrthoDB" id="2110614at2"/>
<accession>H1CXX4</accession>
<dbReference type="HOGENOM" id="CLU_099787_0_0_9"/>
<dbReference type="EMBL" id="ADLT01000007">
    <property type="protein sequence ID" value="EHO63852.1"/>
    <property type="molecule type" value="Genomic_DNA"/>
</dbReference>
<sequence length="235" mass="27234">MRKKAMIFILEGPSDDTSLAGSLKYIFSSSRIEPLVMHGDITSDRTITNRNIIKRLHEEIRAFCNTKFLTKSNILRIVHIIDTDGAFIPDDLVQESPDCSQIVYSEDNIRCSSKQNLCRRNHIKQQNVQKLLDTYKIGGLSYSVYYMSSNLEHVLHNRINLSDDEKEQLSYDFAEHCMNKPEYFIQLMTSKAVYIDESYRESWDFIKSGKHSLERHSNLALCFHGSFGYESINSQ</sequence>
<dbReference type="RefSeq" id="WP_008858718.1">
    <property type="nucleotide sequence ID" value="NZ_JH591187.1"/>
</dbReference>
<comment type="caution">
    <text evidence="1">The sequence shown here is derived from an EMBL/GenBank/DDBJ whole genome shotgun (WGS) entry which is preliminary data.</text>
</comment>
<evidence type="ECO:0000313" key="1">
    <source>
        <dbReference type="EMBL" id="EHO63852.1"/>
    </source>
</evidence>
<protein>
    <submittedName>
        <fullName evidence="1">Uncharacterized protein</fullName>
    </submittedName>
</protein>
<name>H1CXX4_9FIRM</name>
<dbReference type="AlphaFoldDB" id="H1CXX4"/>
<dbReference type="eggNOG" id="ENOG5031I16">
    <property type="taxonomic scope" value="Bacteria"/>
</dbReference>
<gene>
    <name evidence="1" type="ORF">HMPREF9453_00212</name>
</gene>
<reference evidence="1 2" key="1">
    <citation type="submission" date="2011-11" db="EMBL/GenBank/DDBJ databases">
        <title>The Genome Sequence of Dialister succinatiphilus YIT 11850.</title>
        <authorList>
            <consortium name="The Broad Institute Genome Sequencing Platform"/>
            <person name="Earl A."/>
            <person name="Ward D."/>
            <person name="Feldgarden M."/>
            <person name="Gevers D."/>
            <person name="Morotomi M."/>
            <person name="Young S.K."/>
            <person name="Zeng Q."/>
            <person name="Gargeya S."/>
            <person name="Fitzgerald M."/>
            <person name="Haas B."/>
            <person name="Abouelleil A."/>
            <person name="Alvarado L."/>
            <person name="Arachchi H.M."/>
            <person name="Berlin A."/>
            <person name="Brown A."/>
            <person name="Chapman S.B."/>
            <person name="Dunbar C."/>
            <person name="Gearin G."/>
            <person name="Goldberg J."/>
            <person name="Griggs A."/>
            <person name="Gujja S."/>
            <person name="Heiman D."/>
            <person name="Howarth C."/>
            <person name="Lui A."/>
            <person name="MacDonald P.J.P."/>
            <person name="Montmayeur A."/>
            <person name="Murphy C."/>
            <person name="Neiman D."/>
            <person name="Pearson M."/>
            <person name="Priest M."/>
            <person name="Roberts A."/>
            <person name="Saif S."/>
            <person name="Shea T."/>
            <person name="Sisk P."/>
            <person name="Stolte C."/>
            <person name="Sykes S."/>
            <person name="Wortman J."/>
            <person name="Nusbaum C."/>
            <person name="Birren B."/>
        </authorList>
    </citation>
    <scope>NUCLEOTIDE SEQUENCE [LARGE SCALE GENOMIC DNA]</scope>
    <source>
        <strain evidence="1 2">YIT 11850</strain>
    </source>
</reference>
<proteinExistence type="predicted"/>
<organism evidence="1 2">
    <name type="scientific">Dialister succinatiphilus YIT 11850</name>
    <dbReference type="NCBI Taxonomy" id="742743"/>
    <lineage>
        <taxon>Bacteria</taxon>
        <taxon>Bacillati</taxon>
        <taxon>Bacillota</taxon>
        <taxon>Negativicutes</taxon>
        <taxon>Veillonellales</taxon>
        <taxon>Veillonellaceae</taxon>
        <taxon>Dialister</taxon>
    </lineage>
</organism>
<dbReference type="Proteomes" id="UP000003277">
    <property type="component" value="Unassembled WGS sequence"/>
</dbReference>